<dbReference type="EMBL" id="GG745555">
    <property type="protein sequence ID" value="EFD92696.1"/>
    <property type="molecule type" value="Genomic_DNA"/>
</dbReference>
<dbReference type="HAMAP" id="MF_01310">
    <property type="entry name" value="Ribosomal_uS11"/>
    <property type="match status" value="1"/>
</dbReference>
<reference evidence="6 7" key="1">
    <citation type="journal article" date="2010" name="Proc. Natl. Acad. Sci. U.S.A.">
        <title>Enigmatic, ultrasmall, uncultivated Archaea.</title>
        <authorList>
            <person name="Baker B.J."/>
            <person name="Comolli L.R."/>
            <person name="Dick G.J."/>
            <person name="Hauser L.J."/>
            <person name="Hyatt D."/>
            <person name="Dill B.D."/>
            <person name="Land M.L."/>
            <person name="Verberkmoes N.C."/>
            <person name="Hettich R.L."/>
            <person name="Banfield J.F."/>
        </authorList>
    </citation>
    <scope>NUCLEOTIDE SEQUENCE [LARGE SCALE GENOMIC DNA]</scope>
</reference>
<dbReference type="InterPro" id="IPR018102">
    <property type="entry name" value="Ribosomal_uS11_CS"/>
</dbReference>
<proteinExistence type="inferred from homology"/>
<organism evidence="6 7">
    <name type="scientific">Candidatus Parvarchaeum acidophilus ARMAN-5</name>
    <dbReference type="NCBI Taxonomy" id="662762"/>
    <lineage>
        <taxon>Archaea</taxon>
        <taxon>Candidatus Parvarchaeota</taxon>
        <taxon>Candidatus Parvarchaeum</taxon>
    </lineage>
</organism>
<dbReference type="PIRSF" id="PIRSF002131">
    <property type="entry name" value="Ribosomal_S11"/>
    <property type="match status" value="1"/>
</dbReference>
<evidence type="ECO:0000256" key="5">
    <source>
        <dbReference type="RuleBase" id="RU003629"/>
    </source>
</evidence>
<dbReference type="InterPro" id="IPR036967">
    <property type="entry name" value="Ribosomal_uS11_sf"/>
</dbReference>
<sequence>MENRVGVVHIYATLNNTIIHVTDISNAYTFSIKSGGSQVKADRLGSSPRAAMDAAKKIAEEISAKGIREVYVKIRAAGGISSKTTGPGARPAIKALERSGVRILNVENVTPVPHDGCKRKGGRKGRRM</sequence>
<name>D6GVN6_PARA5</name>
<dbReference type="Gene3D" id="3.30.420.80">
    <property type="entry name" value="Ribosomal protein S11"/>
    <property type="match status" value="1"/>
</dbReference>
<evidence type="ECO:0000256" key="3">
    <source>
        <dbReference type="ARBA" id="ARBA00023274"/>
    </source>
</evidence>
<evidence type="ECO:0000256" key="4">
    <source>
        <dbReference type="HAMAP-Rule" id="MF_01310"/>
    </source>
</evidence>
<dbReference type="AlphaFoldDB" id="D6GVN6"/>
<dbReference type="SUPFAM" id="SSF53137">
    <property type="entry name" value="Translational machinery components"/>
    <property type="match status" value="1"/>
</dbReference>
<evidence type="ECO:0000256" key="2">
    <source>
        <dbReference type="ARBA" id="ARBA00022980"/>
    </source>
</evidence>
<evidence type="ECO:0000313" key="6">
    <source>
        <dbReference type="EMBL" id="EFD92696.1"/>
    </source>
</evidence>
<keyword evidence="4" id="KW-0699">rRNA-binding</keyword>
<dbReference type="Pfam" id="PF00411">
    <property type="entry name" value="Ribosomal_S11"/>
    <property type="match status" value="1"/>
</dbReference>
<dbReference type="GO" id="GO:0006412">
    <property type="term" value="P:translation"/>
    <property type="evidence" value="ECO:0007669"/>
    <property type="project" value="UniProtKB-UniRule"/>
</dbReference>
<evidence type="ECO:0000313" key="7">
    <source>
        <dbReference type="Proteomes" id="UP000009376"/>
    </source>
</evidence>
<protein>
    <recommendedName>
        <fullName evidence="4">Small ribosomal subunit protein uS11</fullName>
    </recommendedName>
</protein>
<dbReference type="GO" id="GO:0019843">
    <property type="term" value="F:rRNA binding"/>
    <property type="evidence" value="ECO:0007669"/>
    <property type="project" value="UniProtKB-UniRule"/>
</dbReference>
<comment type="function">
    <text evidence="4">Located on the platform of the 30S subunit.</text>
</comment>
<comment type="similarity">
    <text evidence="1 4 5">Belongs to the universal ribosomal protein uS11 family.</text>
</comment>
<dbReference type="InterPro" id="IPR001971">
    <property type="entry name" value="Ribosomal_uS11"/>
</dbReference>
<keyword evidence="4" id="KW-0694">RNA-binding</keyword>
<dbReference type="PROSITE" id="PS00054">
    <property type="entry name" value="RIBOSOMAL_S11"/>
    <property type="match status" value="1"/>
</dbReference>
<keyword evidence="2 4" id="KW-0689">Ribosomal protein</keyword>
<comment type="subunit">
    <text evidence="4">Part of the 30S ribosomal subunit.</text>
</comment>
<keyword evidence="3 4" id="KW-0687">Ribonucleoprotein</keyword>
<dbReference type="GO" id="GO:1990904">
    <property type="term" value="C:ribonucleoprotein complex"/>
    <property type="evidence" value="ECO:0007669"/>
    <property type="project" value="UniProtKB-KW"/>
</dbReference>
<dbReference type="Proteomes" id="UP000009376">
    <property type="component" value="Unassembled WGS sequence"/>
</dbReference>
<accession>D6GVN6</accession>
<dbReference type="GO" id="GO:0003735">
    <property type="term" value="F:structural constituent of ribosome"/>
    <property type="evidence" value="ECO:0007669"/>
    <property type="project" value="InterPro"/>
</dbReference>
<dbReference type="PANTHER" id="PTHR11759">
    <property type="entry name" value="40S RIBOSOMAL PROTEIN S14/30S RIBOSOMAL PROTEIN S11"/>
    <property type="match status" value="1"/>
</dbReference>
<dbReference type="GO" id="GO:0005840">
    <property type="term" value="C:ribosome"/>
    <property type="evidence" value="ECO:0007669"/>
    <property type="project" value="UniProtKB-KW"/>
</dbReference>
<gene>
    <name evidence="4" type="primary">rps11</name>
    <name evidence="6" type="ORF">BJBARM5_0549</name>
</gene>
<evidence type="ECO:0000256" key="1">
    <source>
        <dbReference type="ARBA" id="ARBA00006194"/>
    </source>
</evidence>